<comment type="caution">
    <text evidence="1">The sequence shown here is derived from an EMBL/GenBank/DDBJ whole genome shotgun (WGS) entry which is preliminary data.</text>
</comment>
<gene>
    <name evidence="1" type="ORF">GBZ26_22890</name>
</gene>
<keyword evidence="2" id="KW-1185">Reference proteome</keyword>
<protein>
    <recommendedName>
        <fullName evidence="3">Phage tail protein</fullName>
    </recommendedName>
</protein>
<dbReference type="RefSeq" id="WP_174440818.1">
    <property type="nucleotide sequence ID" value="NZ_BAABCC010000005.1"/>
</dbReference>
<dbReference type="Gene3D" id="4.10.410.40">
    <property type="match status" value="1"/>
</dbReference>
<proteinExistence type="predicted"/>
<evidence type="ECO:0008006" key="3">
    <source>
        <dbReference type="Google" id="ProtNLM"/>
    </source>
</evidence>
<evidence type="ECO:0000313" key="1">
    <source>
        <dbReference type="EMBL" id="NUB22020.1"/>
    </source>
</evidence>
<organism evidence="1 2">
    <name type="scientific">Azospirillum formosense</name>
    <dbReference type="NCBI Taxonomy" id="861533"/>
    <lineage>
        <taxon>Bacteria</taxon>
        <taxon>Pseudomonadati</taxon>
        <taxon>Pseudomonadota</taxon>
        <taxon>Alphaproteobacteria</taxon>
        <taxon>Rhodospirillales</taxon>
        <taxon>Azospirillaceae</taxon>
        <taxon>Azospirillum</taxon>
    </lineage>
</organism>
<evidence type="ECO:0000313" key="2">
    <source>
        <dbReference type="Proteomes" id="UP000639419"/>
    </source>
</evidence>
<accession>A0ABX2L9N1</accession>
<sequence>MSGEAVSSAGTRLFIGGSTPCDTKAEYEALTWVEVEEIEDIGSFGTTFEKVSYKALAGGTVRKKKGTVDHGSTTLKLARIPTATGQTAIKAAVADRQHAYNVKIEFDDKPAGAGATPTRIYMPAFVMSYTTEIGGPDKVVETSVGLEIDGEPLEVAADDGP</sequence>
<name>A0ABX2L9N1_9PROT</name>
<dbReference type="Proteomes" id="UP000639419">
    <property type="component" value="Unassembled WGS sequence"/>
</dbReference>
<reference evidence="1 2" key="1">
    <citation type="submission" date="2019-10" db="EMBL/GenBank/DDBJ databases">
        <title>Genome sequence of Azospirillum formosense CC-Nfb-7.</title>
        <authorList>
            <person name="Ambrosini A."/>
            <person name="Sant'Anna F.H."/>
            <person name="Cassan F.D."/>
            <person name="Souza E.M."/>
            <person name="Passaglia L.M.P."/>
        </authorList>
    </citation>
    <scope>NUCLEOTIDE SEQUENCE [LARGE SCALE GENOMIC DNA]</scope>
    <source>
        <strain evidence="1 2">CC-NFb-7</strain>
    </source>
</reference>
<dbReference type="EMBL" id="WHOR01000232">
    <property type="protein sequence ID" value="NUB22020.1"/>
    <property type="molecule type" value="Genomic_DNA"/>
</dbReference>